<dbReference type="Pfam" id="PF00271">
    <property type="entry name" value="Helicase_C"/>
    <property type="match status" value="1"/>
</dbReference>
<feature type="compositionally biased region" description="Basic residues" evidence="7">
    <location>
        <begin position="374"/>
        <end position="384"/>
    </location>
</feature>
<dbReference type="AlphaFoldDB" id="H1CXC3"/>
<dbReference type="InterPro" id="IPR014014">
    <property type="entry name" value="RNA_helicase_DEAD_Q_motif"/>
</dbReference>
<dbReference type="Gene3D" id="3.40.50.300">
    <property type="entry name" value="P-loop containing nucleotide triphosphate hydrolases"/>
    <property type="match status" value="2"/>
</dbReference>
<dbReference type="CDD" id="cd00268">
    <property type="entry name" value="DEADc"/>
    <property type="match status" value="1"/>
</dbReference>
<accession>H1CXC3</accession>
<dbReference type="GO" id="GO:0003724">
    <property type="term" value="F:RNA helicase activity"/>
    <property type="evidence" value="ECO:0007669"/>
    <property type="project" value="InterPro"/>
</dbReference>
<keyword evidence="3" id="KW-0347">Helicase</keyword>
<keyword evidence="2" id="KW-0378">Hydrolase</keyword>
<evidence type="ECO:0000313" key="12">
    <source>
        <dbReference type="Proteomes" id="UP000003277"/>
    </source>
</evidence>
<organism evidence="11 12">
    <name type="scientific">Dialister succinatiphilus YIT 11850</name>
    <dbReference type="NCBI Taxonomy" id="742743"/>
    <lineage>
        <taxon>Bacteria</taxon>
        <taxon>Bacillati</taxon>
        <taxon>Bacillota</taxon>
        <taxon>Negativicutes</taxon>
        <taxon>Veillonellales</taxon>
        <taxon>Veillonellaceae</taxon>
        <taxon>Dialister</taxon>
    </lineage>
</organism>
<feature type="short sequence motif" description="Q motif" evidence="6">
    <location>
        <begin position="2"/>
        <end position="30"/>
    </location>
</feature>
<feature type="domain" description="Helicase ATP-binding" evidence="8">
    <location>
        <begin position="33"/>
        <end position="203"/>
    </location>
</feature>
<evidence type="ECO:0000256" key="4">
    <source>
        <dbReference type="ARBA" id="ARBA00022840"/>
    </source>
</evidence>
<gene>
    <name evidence="11" type="ORF">HMPREF9453_00011</name>
</gene>
<dbReference type="InterPro" id="IPR011545">
    <property type="entry name" value="DEAD/DEAH_box_helicase_dom"/>
</dbReference>
<dbReference type="OrthoDB" id="9805696at2"/>
<feature type="region of interest" description="Disordered" evidence="7">
    <location>
        <begin position="374"/>
        <end position="424"/>
    </location>
</feature>
<keyword evidence="12" id="KW-1185">Reference proteome</keyword>
<dbReference type="PANTHER" id="PTHR47959">
    <property type="entry name" value="ATP-DEPENDENT RNA HELICASE RHLE-RELATED"/>
    <property type="match status" value="1"/>
</dbReference>
<dbReference type="Pfam" id="PF00270">
    <property type="entry name" value="DEAD"/>
    <property type="match status" value="1"/>
</dbReference>
<name>H1CXC3_9FIRM</name>
<keyword evidence="4" id="KW-0067">ATP-binding</keyword>
<dbReference type="InterPro" id="IPR001650">
    <property type="entry name" value="Helicase_C-like"/>
</dbReference>
<dbReference type="CDD" id="cd18787">
    <property type="entry name" value="SF2_C_DEAD"/>
    <property type="match status" value="1"/>
</dbReference>
<protein>
    <recommendedName>
        <fullName evidence="13">DEAD-box ATP-dependent RNA helicase CshA</fullName>
    </recommendedName>
</protein>
<dbReference type="Proteomes" id="UP000003277">
    <property type="component" value="Unassembled WGS sequence"/>
</dbReference>
<dbReference type="HOGENOM" id="CLU_003041_1_3_9"/>
<dbReference type="PROSITE" id="PS51195">
    <property type="entry name" value="Q_MOTIF"/>
    <property type="match status" value="1"/>
</dbReference>
<comment type="similarity">
    <text evidence="5">Belongs to the DEAD box helicase family.</text>
</comment>
<reference evidence="11 12" key="1">
    <citation type="submission" date="2011-11" db="EMBL/GenBank/DDBJ databases">
        <title>The Genome Sequence of Dialister succinatiphilus YIT 11850.</title>
        <authorList>
            <consortium name="The Broad Institute Genome Sequencing Platform"/>
            <person name="Earl A."/>
            <person name="Ward D."/>
            <person name="Feldgarden M."/>
            <person name="Gevers D."/>
            <person name="Morotomi M."/>
            <person name="Young S.K."/>
            <person name="Zeng Q."/>
            <person name="Gargeya S."/>
            <person name="Fitzgerald M."/>
            <person name="Haas B."/>
            <person name="Abouelleil A."/>
            <person name="Alvarado L."/>
            <person name="Arachchi H.M."/>
            <person name="Berlin A."/>
            <person name="Brown A."/>
            <person name="Chapman S.B."/>
            <person name="Dunbar C."/>
            <person name="Gearin G."/>
            <person name="Goldberg J."/>
            <person name="Griggs A."/>
            <person name="Gujja S."/>
            <person name="Heiman D."/>
            <person name="Howarth C."/>
            <person name="Lui A."/>
            <person name="MacDonald P.J.P."/>
            <person name="Montmayeur A."/>
            <person name="Murphy C."/>
            <person name="Neiman D."/>
            <person name="Pearson M."/>
            <person name="Priest M."/>
            <person name="Roberts A."/>
            <person name="Saif S."/>
            <person name="Shea T."/>
            <person name="Sisk P."/>
            <person name="Stolte C."/>
            <person name="Sykes S."/>
            <person name="Wortman J."/>
            <person name="Nusbaum C."/>
            <person name="Birren B."/>
        </authorList>
    </citation>
    <scope>NUCLEOTIDE SEQUENCE [LARGE SCALE GENOMIC DNA]</scope>
    <source>
        <strain evidence="11 12">YIT 11850</strain>
    </source>
</reference>
<dbReference type="eggNOG" id="COG0513">
    <property type="taxonomic scope" value="Bacteria"/>
</dbReference>
<dbReference type="GO" id="GO:0005829">
    <property type="term" value="C:cytosol"/>
    <property type="evidence" value="ECO:0007669"/>
    <property type="project" value="TreeGrafter"/>
</dbReference>
<sequence length="424" mass="47894">MNAFAALGVAEDLTALLKLQGIKMPTPIQQASIPSIFKGKDLIGRSQTGTGKTLAYLLPVIQRVDKDRGATQVLIMTPTRELSKQVFDVFRPFALKLGLDGVDIIGGRTIENQLQKLKRDPQVIIGTPGRLLDHIRRKSLDLSQVKTVILDEADQMLANGFREDIEALVDETPKKRQLLLFSATMPDEAVRLARKYMKHPAFIDVSEKTAASTVEQRVYETTKPRKFKLLVRHLTEMNPYMAVVFCNTREEAHEIAGKLQEETDFVVDEIHGDMSQGQRNQVIREFEKAKTQILVASDIAARGLDVEGITHVFNYDIPRNLEYYVHRIGRTGRAGTKGIAITYATPEDGSLLRKLEKSISETITRYDEKGNVRRVRQGKPKKKVVTPGMYKPTKKKEHKALGHKGKNMRQKRKKDKTDKKGKKK</sequence>
<dbReference type="RefSeq" id="WP_008858518.1">
    <property type="nucleotide sequence ID" value="NZ_JH591187.1"/>
</dbReference>
<dbReference type="GO" id="GO:0003676">
    <property type="term" value="F:nucleic acid binding"/>
    <property type="evidence" value="ECO:0007669"/>
    <property type="project" value="InterPro"/>
</dbReference>
<dbReference type="InterPro" id="IPR027417">
    <property type="entry name" value="P-loop_NTPase"/>
</dbReference>
<comment type="caution">
    <text evidence="11">The sequence shown here is derived from an EMBL/GenBank/DDBJ whole genome shotgun (WGS) entry which is preliminary data.</text>
</comment>
<evidence type="ECO:0000256" key="5">
    <source>
        <dbReference type="ARBA" id="ARBA00038437"/>
    </source>
</evidence>
<feature type="domain" description="Helicase C-terminal" evidence="9">
    <location>
        <begin position="229"/>
        <end position="376"/>
    </location>
</feature>
<feature type="domain" description="DEAD-box RNA helicase Q" evidence="10">
    <location>
        <begin position="2"/>
        <end position="30"/>
    </location>
</feature>
<evidence type="ECO:0000256" key="2">
    <source>
        <dbReference type="ARBA" id="ARBA00022801"/>
    </source>
</evidence>
<evidence type="ECO:0000313" key="11">
    <source>
        <dbReference type="EMBL" id="EHO63954.1"/>
    </source>
</evidence>
<evidence type="ECO:0000259" key="9">
    <source>
        <dbReference type="PROSITE" id="PS51194"/>
    </source>
</evidence>
<dbReference type="GO" id="GO:0016787">
    <property type="term" value="F:hydrolase activity"/>
    <property type="evidence" value="ECO:0007669"/>
    <property type="project" value="UniProtKB-KW"/>
</dbReference>
<evidence type="ECO:0000256" key="3">
    <source>
        <dbReference type="ARBA" id="ARBA00022806"/>
    </source>
</evidence>
<dbReference type="GO" id="GO:0005524">
    <property type="term" value="F:ATP binding"/>
    <property type="evidence" value="ECO:0007669"/>
    <property type="project" value="UniProtKB-KW"/>
</dbReference>
<evidence type="ECO:0000259" key="8">
    <source>
        <dbReference type="PROSITE" id="PS51192"/>
    </source>
</evidence>
<dbReference type="PANTHER" id="PTHR47959:SF1">
    <property type="entry name" value="ATP-DEPENDENT RNA HELICASE DBPA"/>
    <property type="match status" value="1"/>
</dbReference>
<evidence type="ECO:0000256" key="1">
    <source>
        <dbReference type="ARBA" id="ARBA00022741"/>
    </source>
</evidence>
<proteinExistence type="inferred from homology"/>
<dbReference type="STRING" id="742743.HMPREF9453_00011"/>
<evidence type="ECO:0008006" key="13">
    <source>
        <dbReference type="Google" id="ProtNLM"/>
    </source>
</evidence>
<dbReference type="PROSITE" id="PS51192">
    <property type="entry name" value="HELICASE_ATP_BIND_1"/>
    <property type="match status" value="1"/>
</dbReference>
<dbReference type="SMART" id="SM00490">
    <property type="entry name" value="HELICc"/>
    <property type="match status" value="1"/>
</dbReference>
<dbReference type="SUPFAM" id="SSF52540">
    <property type="entry name" value="P-loop containing nucleoside triphosphate hydrolases"/>
    <property type="match status" value="1"/>
</dbReference>
<dbReference type="PATRIC" id="fig|742743.3.peg.11"/>
<dbReference type="InterPro" id="IPR014001">
    <property type="entry name" value="Helicase_ATP-bd"/>
</dbReference>
<feature type="compositionally biased region" description="Basic residues" evidence="7">
    <location>
        <begin position="392"/>
        <end position="424"/>
    </location>
</feature>
<dbReference type="PROSITE" id="PS51194">
    <property type="entry name" value="HELICASE_CTER"/>
    <property type="match status" value="1"/>
</dbReference>
<evidence type="ECO:0000256" key="6">
    <source>
        <dbReference type="PROSITE-ProRule" id="PRU00552"/>
    </source>
</evidence>
<dbReference type="EMBL" id="ADLT01000001">
    <property type="protein sequence ID" value="EHO63954.1"/>
    <property type="molecule type" value="Genomic_DNA"/>
</dbReference>
<evidence type="ECO:0000256" key="7">
    <source>
        <dbReference type="SAM" id="MobiDB-lite"/>
    </source>
</evidence>
<dbReference type="SMART" id="SM00487">
    <property type="entry name" value="DEXDc"/>
    <property type="match status" value="1"/>
</dbReference>
<keyword evidence="1" id="KW-0547">Nucleotide-binding</keyword>
<dbReference type="InterPro" id="IPR050079">
    <property type="entry name" value="DEAD_box_RNA_helicase"/>
</dbReference>
<evidence type="ECO:0000259" key="10">
    <source>
        <dbReference type="PROSITE" id="PS51195"/>
    </source>
</evidence>
<dbReference type="InterPro" id="IPR044742">
    <property type="entry name" value="DEAD/DEAH_RhlB"/>
</dbReference>